<feature type="region of interest" description="Disordered" evidence="1">
    <location>
        <begin position="102"/>
        <end position="163"/>
    </location>
</feature>
<evidence type="ECO:0008006" key="5">
    <source>
        <dbReference type="Google" id="ProtNLM"/>
    </source>
</evidence>
<dbReference type="Proteomes" id="UP001268542">
    <property type="component" value="Unassembled WGS sequence"/>
</dbReference>
<proteinExistence type="predicted"/>
<feature type="transmembrane region" description="Helical" evidence="2">
    <location>
        <begin position="36"/>
        <end position="54"/>
    </location>
</feature>
<feature type="compositionally biased region" description="Low complexity" evidence="1">
    <location>
        <begin position="141"/>
        <end position="157"/>
    </location>
</feature>
<accession>A0ABU3PZH1</accession>
<feature type="transmembrane region" description="Helical" evidence="2">
    <location>
        <begin position="74"/>
        <end position="95"/>
    </location>
</feature>
<evidence type="ECO:0000313" key="4">
    <source>
        <dbReference type="Proteomes" id="UP001268542"/>
    </source>
</evidence>
<sequence>MDATWLALAAVLTALGIVWTVYAYRSRGVASALRGAGLTLLAPAAYLTGTLELAGEIAVDVGDWASGVVLSPVVWTGIALAGGGVLLFLLGGLLAGRGVGTTPRRAAPAPTPPAGAVGAPGAGGAAGAAAPGGREAERATRPQQAPAAAARPGGKQAPADDDLADIEAILRRRGIE</sequence>
<dbReference type="EMBL" id="JAVYII010000007">
    <property type="protein sequence ID" value="MDT9594668.1"/>
    <property type="molecule type" value="Genomic_DNA"/>
</dbReference>
<keyword evidence="2" id="KW-1133">Transmembrane helix</keyword>
<gene>
    <name evidence="3" type="ORF">RDV89_16400</name>
</gene>
<evidence type="ECO:0000256" key="1">
    <source>
        <dbReference type="SAM" id="MobiDB-lite"/>
    </source>
</evidence>
<name>A0ABU3PZH1_9ACTN</name>
<organism evidence="3 4">
    <name type="scientific">Nocardioides imazamoxiresistens</name>
    <dbReference type="NCBI Taxonomy" id="3231893"/>
    <lineage>
        <taxon>Bacteria</taxon>
        <taxon>Bacillati</taxon>
        <taxon>Actinomycetota</taxon>
        <taxon>Actinomycetes</taxon>
        <taxon>Propionibacteriales</taxon>
        <taxon>Nocardioidaceae</taxon>
        <taxon>Nocardioides</taxon>
    </lineage>
</organism>
<keyword evidence="2" id="KW-0472">Membrane</keyword>
<comment type="caution">
    <text evidence="3">The sequence shown here is derived from an EMBL/GenBank/DDBJ whole genome shotgun (WGS) entry which is preliminary data.</text>
</comment>
<keyword evidence="4" id="KW-1185">Reference proteome</keyword>
<reference evidence="3 4" key="1">
    <citation type="submission" date="2023-08" db="EMBL/GenBank/DDBJ databases">
        <title>Nocardioides seae sp. nov., a bacterium isolated from a soil.</title>
        <authorList>
            <person name="Wang X."/>
        </authorList>
    </citation>
    <scope>NUCLEOTIDE SEQUENCE [LARGE SCALE GENOMIC DNA]</scope>
    <source>
        <strain evidence="3 4">YZH12</strain>
    </source>
</reference>
<protein>
    <recommendedName>
        <fullName evidence="5">Cellulose synthase</fullName>
    </recommendedName>
</protein>
<evidence type="ECO:0000256" key="2">
    <source>
        <dbReference type="SAM" id="Phobius"/>
    </source>
</evidence>
<evidence type="ECO:0000313" key="3">
    <source>
        <dbReference type="EMBL" id="MDT9594668.1"/>
    </source>
</evidence>
<dbReference type="RefSeq" id="WP_315734635.1">
    <property type="nucleotide sequence ID" value="NZ_JAVYII010000007.1"/>
</dbReference>
<feature type="transmembrane region" description="Helical" evidence="2">
    <location>
        <begin position="6"/>
        <end position="24"/>
    </location>
</feature>
<keyword evidence="2" id="KW-0812">Transmembrane</keyword>
<feature type="compositionally biased region" description="Low complexity" evidence="1">
    <location>
        <begin position="102"/>
        <end position="117"/>
    </location>
</feature>